<proteinExistence type="predicted"/>
<dbReference type="EMBL" id="JAUHGG010000003">
    <property type="protein sequence ID" value="MDS1821528.1"/>
    <property type="molecule type" value="Genomic_DNA"/>
</dbReference>
<dbReference type="RefSeq" id="WP_311020432.1">
    <property type="nucleotide sequence ID" value="NZ_JAUHGG010000003.1"/>
</dbReference>
<dbReference type="Proteomes" id="UP001253193">
    <property type="component" value="Unassembled WGS sequence"/>
</dbReference>
<gene>
    <name evidence="1" type="ORF">QX249_12720</name>
</gene>
<dbReference type="AlphaFoldDB" id="A0AAW8Q0Y9"/>
<accession>A0AAW8Q0Y9</accession>
<organism evidence="1 2">
    <name type="scientific">Vibrio parahaemolyticus</name>
    <dbReference type="NCBI Taxonomy" id="670"/>
    <lineage>
        <taxon>Bacteria</taxon>
        <taxon>Pseudomonadati</taxon>
        <taxon>Pseudomonadota</taxon>
        <taxon>Gammaproteobacteria</taxon>
        <taxon>Vibrionales</taxon>
        <taxon>Vibrionaceae</taxon>
        <taxon>Vibrio</taxon>
    </lineage>
</organism>
<evidence type="ECO:0000313" key="2">
    <source>
        <dbReference type="Proteomes" id="UP001253193"/>
    </source>
</evidence>
<protein>
    <submittedName>
        <fullName evidence="1">Uncharacterized protein</fullName>
    </submittedName>
</protein>
<sequence>MFSKSSKYFNSIAFEINKTVDMYHDVFSLSKNRIVKVDGHNIEKRLNKYIKLSFPNDVDDLGRKSLFERLCAFSQWHEETYNLIIKLVVNDVLKESGIVDNKLTISINAKLIADFYINGRGIRSTLSKPSYPSLPTEELVKGVFYSSSTSDMFSHAIKLNFNSLKSSGSIWATLSAEPSDIGNMISKHISSANIVHINDESMPIYRLDLNTIPQDQIKELFIQSIDEDNNIFHYAVVKFISMYWVKIYDCIHKGSLDSEFSLPYIIDYANKEKPELIDFIQEFSRTYTNQSLDSFNEEDIHDSLYEQWGYMAMQVNYLTRKAIDCWVTDGLNLSDKEDTHYIFKSPRYHDFILLAIKYHKMLDENKPNIELKSLGRPVFVERYSDKGINAGLGLVLSMVARITNSPINQFFYGPSIRPRLSDYKGGLVICSVYANTRYRVVFWDDINSVNECRLSGVADIKSLQLIGNNTLAVSRN</sequence>
<comment type="caution">
    <text evidence="1">The sequence shown here is derived from an EMBL/GenBank/DDBJ whole genome shotgun (WGS) entry which is preliminary data.</text>
</comment>
<name>A0AAW8Q0Y9_VIBPH</name>
<evidence type="ECO:0000313" key="1">
    <source>
        <dbReference type="EMBL" id="MDS1821528.1"/>
    </source>
</evidence>
<reference evidence="1" key="1">
    <citation type="submission" date="2023-06" db="EMBL/GenBank/DDBJ databases">
        <title>Genomic Diversity of Vibrio spp. and Metagenomic Analysis of Pathogens in Florida Gulf Coastal Waters Following Hurricane Ian.</title>
        <authorList>
            <person name="Brumfield K.D."/>
        </authorList>
    </citation>
    <scope>NUCLEOTIDE SEQUENCE</scope>
    <source>
        <strain evidence="1">WBS2B-138</strain>
    </source>
</reference>